<evidence type="ECO:0000259" key="3">
    <source>
        <dbReference type="PROSITE" id="PS50102"/>
    </source>
</evidence>
<dbReference type="InterPro" id="IPR012677">
    <property type="entry name" value="Nucleotide-bd_a/b_plait_sf"/>
</dbReference>
<dbReference type="SUPFAM" id="SSF54928">
    <property type="entry name" value="RNA-binding domain, RBD"/>
    <property type="match status" value="1"/>
</dbReference>
<keyword evidence="1" id="KW-0694">RNA-binding</keyword>
<dbReference type="Pfam" id="PF00076">
    <property type="entry name" value="RRM_1"/>
    <property type="match status" value="1"/>
</dbReference>
<dbReference type="AlphaFoldDB" id="A0A146K5I8"/>
<name>A0A146K5I8_9EUKA</name>
<protein>
    <submittedName>
        <fullName evidence="4">Transcription termination factor Rho</fullName>
    </submittedName>
</protein>
<dbReference type="EMBL" id="GDID01004443">
    <property type="protein sequence ID" value="JAP92163.1"/>
    <property type="molecule type" value="Transcribed_RNA"/>
</dbReference>
<dbReference type="GO" id="GO:0003723">
    <property type="term" value="F:RNA binding"/>
    <property type="evidence" value="ECO:0007669"/>
    <property type="project" value="UniProtKB-UniRule"/>
</dbReference>
<feature type="region of interest" description="Disordered" evidence="2">
    <location>
        <begin position="114"/>
        <end position="231"/>
    </location>
</feature>
<gene>
    <name evidence="4" type="ORF">TPC1_15986</name>
</gene>
<feature type="domain" description="RRM" evidence="3">
    <location>
        <begin position="251"/>
        <end position="329"/>
    </location>
</feature>
<dbReference type="PROSITE" id="PS50102">
    <property type="entry name" value="RRM"/>
    <property type="match status" value="1"/>
</dbReference>
<feature type="non-terminal residue" evidence="4">
    <location>
        <position position="329"/>
    </location>
</feature>
<organism evidence="4">
    <name type="scientific">Trepomonas sp. PC1</name>
    <dbReference type="NCBI Taxonomy" id="1076344"/>
    <lineage>
        <taxon>Eukaryota</taxon>
        <taxon>Metamonada</taxon>
        <taxon>Diplomonadida</taxon>
        <taxon>Hexamitidae</taxon>
        <taxon>Hexamitinae</taxon>
        <taxon>Trepomonas</taxon>
    </lineage>
</organism>
<evidence type="ECO:0000313" key="4">
    <source>
        <dbReference type="EMBL" id="JAP92163.1"/>
    </source>
</evidence>
<accession>A0A146K5I8</accession>
<feature type="compositionally biased region" description="Polar residues" evidence="2">
    <location>
        <begin position="191"/>
        <end position="205"/>
    </location>
</feature>
<dbReference type="SMART" id="SM00360">
    <property type="entry name" value="RRM"/>
    <property type="match status" value="1"/>
</dbReference>
<feature type="compositionally biased region" description="Low complexity" evidence="2">
    <location>
        <begin position="171"/>
        <end position="182"/>
    </location>
</feature>
<dbReference type="InterPro" id="IPR000504">
    <property type="entry name" value="RRM_dom"/>
</dbReference>
<proteinExistence type="predicted"/>
<sequence length="329" mass="38492">MVMHRIHPLATNEVLQNYIMDFIKQKVEKPIAFIVNKFKMGSSASVQFLSESNYTDAYKIMIEDEFTSGLAAKLFPEKQLKIISVEEGTRRLDCGEKMYNDGEVLKIIVQRYNPREDRRDAHPAPRADQPRYDPPRYDQPRFDQPRFDQPRYDQPRYDQPERYDLRPTDPYPKYQQPQYQEYGAPKPQYPPQQNYFEPVQPRQQYGQPTTQSYGQPQQYGQPTFTQFYDQQPPAPMQYREKEFNSGSQNSTSIYVAQLQLGTLEQEIKDAFRRFGEIAKVHILPNVGKPTQACIVYFNSDASASSALQSRESISVRGQMVDIKPHYRNK</sequence>
<feature type="compositionally biased region" description="Basic and acidic residues" evidence="2">
    <location>
        <begin position="114"/>
        <end position="167"/>
    </location>
</feature>
<evidence type="ECO:0000256" key="2">
    <source>
        <dbReference type="SAM" id="MobiDB-lite"/>
    </source>
</evidence>
<dbReference type="Gene3D" id="3.30.70.330">
    <property type="match status" value="1"/>
</dbReference>
<dbReference type="CDD" id="cd00590">
    <property type="entry name" value="RRM_SF"/>
    <property type="match status" value="1"/>
</dbReference>
<evidence type="ECO:0000256" key="1">
    <source>
        <dbReference type="PROSITE-ProRule" id="PRU00176"/>
    </source>
</evidence>
<dbReference type="InterPro" id="IPR035979">
    <property type="entry name" value="RBD_domain_sf"/>
</dbReference>
<reference evidence="4" key="1">
    <citation type="submission" date="2015-07" db="EMBL/GenBank/DDBJ databases">
        <title>Adaptation to a free-living lifestyle via gene acquisitions in the diplomonad Trepomonas sp. PC1.</title>
        <authorList>
            <person name="Xu F."/>
            <person name="Jerlstrom-Hultqvist J."/>
            <person name="Kolisko M."/>
            <person name="Simpson A.G.B."/>
            <person name="Roger A.J."/>
            <person name="Svard S.G."/>
            <person name="Andersson J.O."/>
        </authorList>
    </citation>
    <scope>NUCLEOTIDE SEQUENCE</scope>
    <source>
        <strain evidence="4">PC1</strain>
    </source>
</reference>
<feature type="compositionally biased region" description="Low complexity" evidence="2">
    <location>
        <begin position="206"/>
        <end position="228"/>
    </location>
</feature>